<dbReference type="OrthoDB" id="64915at2759"/>
<protein>
    <submittedName>
        <fullName evidence="5">Myo-inositol 2-dehydrogenase</fullName>
    </submittedName>
</protein>
<keyword evidence="6" id="KW-1185">Reference proteome</keyword>
<dbReference type="EMBL" id="WJQU01000002">
    <property type="protein sequence ID" value="KAJ6641850.1"/>
    <property type="molecule type" value="Genomic_DNA"/>
</dbReference>
<dbReference type="GO" id="GO:0000166">
    <property type="term" value="F:nucleotide binding"/>
    <property type="evidence" value="ECO:0007669"/>
    <property type="project" value="InterPro"/>
</dbReference>
<evidence type="ECO:0000313" key="6">
    <source>
        <dbReference type="Proteomes" id="UP001151699"/>
    </source>
</evidence>
<dbReference type="Pfam" id="PF01408">
    <property type="entry name" value="GFO_IDH_MocA"/>
    <property type="match status" value="1"/>
</dbReference>
<dbReference type="Gene3D" id="3.30.360.10">
    <property type="entry name" value="Dihydrodipicolinate Reductase, domain 2"/>
    <property type="match status" value="1"/>
</dbReference>
<dbReference type="Proteomes" id="UP001151699">
    <property type="component" value="Chromosome B"/>
</dbReference>
<comment type="similarity">
    <text evidence="1">Belongs to the Gfo/Idh/MocA family.</text>
</comment>
<dbReference type="GO" id="GO:0005737">
    <property type="term" value="C:cytoplasm"/>
    <property type="evidence" value="ECO:0007669"/>
    <property type="project" value="TreeGrafter"/>
</dbReference>
<feature type="domain" description="GFO/IDH/MocA-like oxidoreductase" evidence="4">
    <location>
        <begin position="186"/>
        <end position="305"/>
    </location>
</feature>
<dbReference type="Gene3D" id="3.40.50.720">
    <property type="entry name" value="NAD(P)-binding Rossmann-like Domain"/>
    <property type="match status" value="1"/>
</dbReference>
<dbReference type="SUPFAM" id="SSF55347">
    <property type="entry name" value="Glyceraldehyde-3-phosphate dehydrogenase-like, C-terminal domain"/>
    <property type="match status" value="1"/>
</dbReference>
<dbReference type="GO" id="GO:0016491">
    <property type="term" value="F:oxidoreductase activity"/>
    <property type="evidence" value="ECO:0007669"/>
    <property type="project" value="UniProtKB-KW"/>
</dbReference>
<feature type="domain" description="Gfo/Idh/MocA-like oxidoreductase N-terminal" evidence="3">
    <location>
        <begin position="55"/>
        <end position="174"/>
    </location>
</feature>
<proteinExistence type="inferred from homology"/>
<comment type="caution">
    <text evidence="5">The sequence shown here is derived from an EMBL/GenBank/DDBJ whole genome shotgun (WGS) entry which is preliminary data.</text>
</comment>
<dbReference type="GO" id="GO:0006740">
    <property type="term" value="P:NADPH regeneration"/>
    <property type="evidence" value="ECO:0007669"/>
    <property type="project" value="TreeGrafter"/>
</dbReference>
<organism evidence="5 6">
    <name type="scientific">Pseudolycoriella hygida</name>
    <dbReference type="NCBI Taxonomy" id="35572"/>
    <lineage>
        <taxon>Eukaryota</taxon>
        <taxon>Metazoa</taxon>
        <taxon>Ecdysozoa</taxon>
        <taxon>Arthropoda</taxon>
        <taxon>Hexapoda</taxon>
        <taxon>Insecta</taxon>
        <taxon>Pterygota</taxon>
        <taxon>Neoptera</taxon>
        <taxon>Endopterygota</taxon>
        <taxon>Diptera</taxon>
        <taxon>Nematocera</taxon>
        <taxon>Sciaroidea</taxon>
        <taxon>Sciaridae</taxon>
        <taxon>Pseudolycoriella</taxon>
    </lineage>
</organism>
<dbReference type="InterPro" id="IPR055170">
    <property type="entry name" value="GFO_IDH_MocA-like_dom"/>
</dbReference>
<dbReference type="AlphaFoldDB" id="A0A9Q0S3B6"/>
<dbReference type="InterPro" id="IPR000683">
    <property type="entry name" value="Gfo/Idh/MocA-like_OxRdtase_N"/>
</dbReference>
<evidence type="ECO:0000313" key="5">
    <source>
        <dbReference type="EMBL" id="KAJ6641850.1"/>
    </source>
</evidence>
<dbReference type="PANTHER" id="PTHR42840">
    <property type="entry name" value="NAD(P)-BINDING ROSSMANN-FOLD SUPERFAMILY PROTEIN-RELATED"/>
    <property type="match status" value="1"/>
</dbReference>
<evidence type="ECO:0000259" key="4">
    <source>
        <dbReference type="Pfam" id="PF22725"/>
    </source>
</evidence>
<dbReference type="SUPFAM" id="SSF51735">
    <property type="entry name" value="NAD(P)-binding Rossmann-fold domains"/>
    <property type="match status" value="1"/>
</dbReference>
<sequence>MATEKFKEASPYTKPRPRPPREDYIYKHFLYFFEFSLTRAKKNTKTIYHSNATITFALFGVGRAGTIHLTNILHNSRCKLLYVVDDIEANWSNIKKRFRLENVSFLKSKQSEAVFIDHNVQAVIVASPTYTHQEIVTKALAAKKAVFCEKPVAENREDTEKCYEVARLCGKPLFTAFNRRFDPSYSALRERARNGEIGHVHTMNIISRDSPMPTIDYLRISGGIFHDCMVHDIDMMTWILGEYPTAVAVQATANVPEIKAIDDVDTVVATLKFPSGTLGMINLSRNACYGYDMRLEAFGPKGTVRVANEQPNHVETMYGYDGPTTAPIYYSFASRFKSAYIREMNHFLDVVLGKCEMMVQSKETLAVSKIAAACEKSSRTGQMVELCWAAGELPEENLM</sequence>
<gene>
    <name evidence="5" type="primary">iolG</name>
    <name evidence="5" type="ORF">Bhyg_06795</name>
</gene>
<accession>A0A9Q0S3B6</accession>
<evidence type="ECO:0000256" key="2">
    <source>
        <dbReference type="ARBA" id="ARBA00023002"/>
    </source>
</evidence>
<dbReference type="PANTHER" id="PTHR42840:SF3">
    <property type="entry name" value="BINDING ROSSMANN FOLD OXIDOREDUCTASE, PUTATIVE (AFU_ORTHOLOGUE AFUA_2G10240)-RELATED"/>
    <property type="match status" value="1"/>
</dbReference>
<dbReference type="Pfam" id="PF22725">
    <property type="entry name" value="GFO_IDH_MocA_C3"/>
    <property type="match status" value="1"/>
</dbReference>
<evidence type="ECO:0000256" key="1">
    <source>
        <dbReference type="ARBA" id="ARBA00010928"/>
    </source>
</evidence>
<dbReference type="InterPro" id="IPR036291">
    <property type="entry name" value="NAD(P)-bd_dom_sf"/>
</dbReference>
<evidence type="ECO:0000259" key="3">
    <source>
        <dbReference type="Pfam" id="PF01408"/>
    </source>
</evidence>
<reference evidence="5" key="1">
    <citation type="submission" date="2022-07" db="EMBL/GenBank/DDBJ databases">
        <authorList>
            <person name="Trinca V."/>
            <person name="Uliana J.V.C."/>
            <person name="Torres T.T."/>
            <person name="Ward R.J."/>
            <person name="Monesi N."/>
        </authorList>
    </citation>
    <scope>NUCLEOTIDE SEQUENCE</scope>
    <source>
        <strain evidence="5">HSMRA1968</strain>
        <tissue evidence="5">Whole embryos</tissue>
    </source>
</reference>
<keyword evidence="2" id="KW-0560">Oxidoreductase</keyword>
<name>A0A9Q0S3B6_9DIPT</name>